<evidence type="ECO:0000259" key="8">
    <source>
        <dbReference type="PROSITE" id="PS50928"/>
    </source>
</evidence>
<evidence type="ECO:0000256" key="2">
    <source>
        <dbReference type="ARBA" id="ARBA00022448"/>
    </source>
</evidence>
<feature type="transmembrane region" description="Helical" evidence="7">
    <location>
        <begin position="324"/>
        <end position="343"/>
    </location>
</feature>
<evidence type="ECO:0000256" key="5">
    <source>
        <dbReference type="ARBA" id="ARBA00022989"/>
    </source>
</evidence>
<organism evidence="9 10">
    <name type="scientific">Rubricella aquisinus</name>
    <dbReference type="NCBI Taxonomy" id="2028108"/>
    <lineage>
        <taxon>Bacteria</taxon>
        <taxon>Pseudomonadati</taxon>
        <taxon>Pseudomonadota</taxon>
        <taxon>Alphaproteobacteria</taxon>
        <taxon>Rhodobacterales</taxon>
        <taxon>Paracoccaceae</taxon>
        <taxon>Rubricella</taxon>
    </lineage>
</organism>
<keyword evidence="10" id="KW-1185">Reference proteome</keyword>
<dbReference type="PROSITE" id="PS50928">
    <property type="entry name" value="ABC_TM1"/>
    <property type="match status" value="2"/>
</dbReference>
<dbReference type="Proteomes" id="UP000553766">
    <property type="component" value="Unassembled WGS sequence"/>
</dbReference>
<feature type="domain" description="ABC transmembrane type-1" evidence="8">
    <location>
        <begin position="49"/>
        <end position="253"/>
    </location>
</feature>
<feature type="transmembrane region" description="Helical" evidence="7">
    <location>
        <begin position="355"/>
        <end position="374"/>
    </location>
</feature>
<dbReference type="CDD" id="cd06261">
    <property type="entry name" value="TM_PBP2"/>
    <property type="match status" value="2"/>
</dbReference>
<accession>A0A840X1Y0</accession>
<evidence type="ECO:0000313" key="10">
    <source>
        <dbReference type="Proteomes" id="UP000553766"/>
    </source>
</evidence>
<dbReference type="RefSeq" id="WP_184012754.1">
    <property type="nucleotide sequence ID" value="NZ_JACIJS010000009.1"/>
</dbReference>
<dbReference type="InterPro" id="IPR000515">
    <property type="entry name" value="MetI-like"/>
</dbReference>
<dbReference type="InterPro" id="IPR035906">
    <property type="entry name" value="MetI-like_sf"/>
</dbReference>
<keyword evidence="6 7" id="KW-0472">Membrane</keyword>
<dbReference type="Gene3D" id="1.10.3720.10">
    <property type="entry name" value="MetI-like"/>
    <property type="match status" value="2"/>
</dbReference>
<feature type="transmembrane region" description="Helical" evidence="7">
    <location>
        <begin position="380"/>
        <end position="405"/>
    </location>
</feature>
<dbReference type="SUPFAM" id="SSF161098">
    <property type="entry name" value="MetI-like"/>
    <property type="match status" value="2"/>
</dbReference>
<gene>
    <name evidence="9" type="ORF">FHS89_002836</name>
</gene>
<reference evidence="9 10" key="1">
    <citation type="submission" date="2020-08" db="EMBL/GenBank/DDBJ databases">
        <title>Genomic Encyclopedia of Type Strains, Phase IV (KMG-IV): sequencing the most valuable type-strain genomes for metagenomic binning, comparative biology and taxonomic classification.</title>
        <authorList>
            <person name="Goeker M."/>
        </authorList>
    </citation>
    <scope>NUCLEOTIDE SEQUENCE [LARGE SCALE GENOMIC DNA]</scope>
    <source>
        <strain evidence="9 10">DSM 103377</strain>
    </source>
</reference>
<evidence type="ECO:0000256" key="6">
    <source>
        <dbReference type="ARBA" id="ARBA00023136"/>
    </source>
</evidence>
<feature type="transmembrane region" description="Helical" evidence="7">
    <location>
        <begin position="486"/>
        <end position="505"/>
    </location>
</feature>
<feature type="domain" description="ABC transmembrane type-1" evidence="8">
    <location>
        <begin position="318"/>
        <end position="505"/>
    </location>
</feature>
<evidence type="ECO:0000256" key="3">
    <source>
        <dbReference type="ARBA" id="ARBA00022475"/>
    </source>
</evidence>
<dbReference type="PANTHER" id="PTHR30183">
    <property type="entry name" value="MOLYBDENUM TRANSPORT SYSTEM PERMEASE PROTEIN MODB"/>
    <property type="match status" value="1"/>
</dbReference>
<keyword evidence="4 7" id="KW-0812">Transmembrane</keyword>
<comment type="caution">
    <text evidence="9">The sequence shown here is derived from an EMBL/GenBank/DDBJ whole genome shotgun (WGS) entry which is preliminary data.</text>
</comment>
<feature type="transmembrane region" description="Helical" evidence="7">
    <location>
        <begin position="187"/>
        <end position="209"/>
    </location>
</feature>
<feature type="transmembrane region" description="Helical" evidence="7">
    <location>
        <begin position="84"/>
        <end position="108"/>
    </location>
</feature>
<dbReference type="AlphaFoldDB" id="A0A840X1Y0"/>
<keyword evidence="5 7" id="KW-1133">Transmembrane helix</keyword>
<name>A0A840X1Y0_9RHOB</name>
<evidence type="ECO:0000313" key="9">
    <source>
        <dbReference type="EMBL" id="MBB5516794.1"/>
    </source>
</evidence>
<keyword evidence="2" id="KW-0813">Transport</keyword>
<evidence type="ECO:0000256" key="7">
    <source>
        <dbReference type="SAM" id="Phobius"/>
    </source>
</evidence>
<dbReference type="EMBL" id="JACIJS010000009">
    <property type="protein sequence ID" value="MBB5516794.1"/>
    <property type="molecule type" value="Genomic_DNA"/>
</dbReference>
<protein>
    <submittedName>
        <fullName evidence="9">Thiamine transport system permease protein</fullName>
    </submittedName>
</protein>
<sequence length="515" mass="53791">MARRALSISTGLGAAAIVIVVALTLGTIVPLLWIAEAPGRIVGADWAVLRFTVVQAFLSAVLSVLFAVPLARALARRQFWGRQALLLLLGAPFIVPVIVAVLGILAVWGRSGWLSDGLGALGLPALDIYGMTGVLLAHVFFNLPLVTRMLLTGWAAIRAEQFRLAAQLGFGPRDMLRHVEAPMLREVLPGAGLVVFLICLTSFAVALTLGGGPRATTLELAIYQSLRFDFDLSRAAMLALVQMGVALAAAILLLGLGRPAEFADALGRVAERYDTGGLWQDRLVIGAALLFLGLPMLAVVARGAPALLTLSASIWEAALRSVTIALAATAICFALSLAIAWVLSTGRAVLAEGMVLIGLTASSLVIGTGLFILLRPIVDPFALALPLTAVVNAVMGVPFALRVLLPAVATVRRGQGQLAASLGLSRGVWLRHVLLPGIRRPAGFALGLVAAFSMGDLGIIALFGTSATATLPLEMAQLMGAYRMEAAAGAGALLLILSFMLFAVFDAGGRYDHAR</sequence>
<feature type="transmembrane region" description="Helical" evidence="7">
    <location>
        <begin position="235"/>
        <end position="256"/>
    </location>
</feature>
<feature type="transmembrane region" description="Helical" evidence="7">
    <location>
        <begin position="128"/>
        <end position="151"/>
    </location>
</feature>
<feature type="transmembrane region" description="Helical" evidence="7">
    <location>
        <begin position="12"/>
        <end position="35"/>
    </location>
</feature>
<dbReference type="GO" id="GO:0055085">
    <property type="term" value="P:transmembrane transport"/>
    <property type="evidence" value="ECO:0007669"/>
    <property type="project" value="InterPro"/>
</dbReference>
<dbReference type="PANTHER" id="PTHR30183:SF9">
    <property type="entry name" value="THIAMINE TRANSPORT SYSTEM PERMEASE PROTEIN THIP"/>
    <property type="match status" value="1"/>
</dbReference>
<evidence type="ECO:0000256" key="1">
    <source>
        <dbReference type="ARBA" id="ARBA00004651"/>
    </source>
</evidence>
<dbReference type="GO" id="GO:0005886">
    <property type="term" value="C:plasma membrane"/>
    <property type="evidence" value="ECO:0007669"/>
    <property type="project" value="UniProtKB-SubCell"/>
</dbReference>
<proteinExistence type="predicted"/>
<feature type="transmembrane region" description="Helical" evidence="7">
    <location>
        <begin position="444"/>
        <end position="466"/>
    </location>
</feature>
<feature type="transmembrane region" description="Helical" evidence="7">
    <location>
        <begin position="47"/>
        <end position="72"/>
    </location>
</feature>
<feature type="transmembrane region" description="Helical" evidence="7">
    <location>
        <begin position="283"/>
        <end position="304"/>
    </location>
</feature>
<evidence type="ECO:0000256" key="4">
    <source>
        <dbReference type="ARBA" id="ARBA00022692"/>
    </source>
</evidence>
<comment type="subcellular location">
    <subcellularLocation>
        <location evidence="1">Cell membrane</location>
        <topology evidence="1">Multi-pass membrane protein</topology>
    </subcellularLocation>
</comment>
<keyword evidence="3" id="KW-1003">Cell membrane</keyword>